<gene>
    <name evidence="1" type="ORF">MEDL_18534</name>
</gene>
<dbReference type="AlphaFoldDB" id="A0A8S3R8C9"/>
<dbReference type="EMBL" id="CAJPWZ010000935">
    <property type="protein sequence ID" value="CAG2204017.1"/>
    <property type="molecule type" value="Genomic_DNA"/>
</dbReference>
<proteinExistence type="predicted"/>
<keyword evidence="2" id="KW-1185">Reference proteome</keyword>
<organism evidence="1 2">
    <name type="scientific">Mytilus edulis</name>
    <name type="common">Blue mussel</name>
    <dbReference type="NCBI Taxonomy" id="6550"/>
    <lineage>
        <taxon>Eukaryota</taxon>
        <taxon>Metazoa</taxon>
        <taxon>Spiralia</taxon>
        <taxon>Lophotrochozoa</taxon>
        <taxon>Mollusca</taxon>
        <taxon>Bivalvia</taxon>
        <taxon>Autobranchia</taxon>
        <taxon>Pteriomorphia</taxon>
        <taxon>Mytilida</taxon>
        <taxon>Mytiloidea</taxon>
        <taxon>Mytilidae</taxon>
        <taxon>Mytilinae</taxon>
        <taxon>Mytilus</taxon>
    </lineage>
</organism>
<name>A0A8S3R8C9_MYTED</name>
<reference evidence="1" key="1">
    <citation type="submission" date="2021-03" db="EMBL/GenBank/DDBJ databases">
        <authorList>
            <person name="Bekaert M."/>
        </authorList>
    </citation>
    <scope>NUCLEOTIDE SEQUENCE</scope>
</reference>
<accession>A0A8S3R8C9</accession>
<evidence type="ECO:0000313" key="1">
    <source>
        <dbReference type="EMBL" id="CAG2204017.1"/>
    </source>
</evidence>
<dbReference type="Proteomes" id="UP000683360">
    <property type="component" value="Unassembled WGS sequence"/>
</dbReference>
<comment type="caution">
    <text evidence="1">The sequence shown here is derived from an EMBL/GenBank/DDBJ whole genome shotgun (WGS) entry which is preliminary data.</text>
</comment>
<dbReference type="OrthoDB" id="10415742at2759"/>
<sequence>MLHQHHQGTITVCASWLKTKKDNTYNIYMYVHKCVYDNRTKIRETENEQNGVITLAPRNVPWENEQWTLECSLDSIVSTVSINNPSTSTVGTCDPTSGPFPASCTPTAGYTFAINETSNIVSMTLTVGNSETGTWTCLHSTDSPGSSLEDISTTSSPSFTCTTKSAYMSTIDTTATILQSVNSVGTKLKVSVYVAGYYNLPSAAEYTYDVTFAPTKSK</sequence>
<evidence type="ECO:0000313" key="2">
    <source>
        <dbReference type="Proteomes" id="UP000683360"/>
    </source>
</evidence>
<protein>
    <submittedName>
        <fullName evidence="1">Uncharacterized protein</fullName>
    </submittedName>
</protein>